<proteinExistence type="predicted"/>
<gene>
    <name evidence="1" type="ORF">LPJSA22_01369</name>
</gene>
<dbReference type="KEGG" id="lpb:SH83_05790"/>
<sequence length="156" mass="17845">MSRYNRIMKIIRTLAVTNTEFYDWLEKQLLIEIQAATGEILTATSIKKGLTYTKTTAKTAAQIKITIDDYQRGIKYQMTAISPLDTVTVTYSTIAEGTKTTVTFLEDVDSYRPQQHHWLLRNFSQALLLGRMSDKLLQLEQQIIAHRTTTCKPSQP</sequence>
<dbReference type="SMR" id="A0A0G9GLY5"/>
<accession>A0A0G9GLY5</accession>
<dbReference type="InterPro" id="IPR021701">
    <property type="entry name" value="DUF3284"/>
</dbReference>
<comment type="caution">
    <text evidence="1">The sequence shown here is derived from an EMBL/GenBank/DDBJ whole genome shotgun (WGS) entry which is preliminary data.</text>
</comment>
<evidence type="ECO:0000313" key="2">
    <source>
        <dbReference type="Proteomes" id="UP000094892"/>
    </source>
</evidence>
<dbReference type="PATRIC" id="fig|1590.144.peg.1194"/>
<protein>
    <submittedName>
        <fullName evidence="1">Uncharacterized protein</fullName>
    </submittedName>
</protein>
<organism evidence="1 2">
    <name type="scientific">Lactiplantibacillus plantarum</name>
    <name type="common">Lactobacillus plantarum</name>
    <dbReference type="NCBI Taxonomy" id="1590"/>
    <lineage>
        <taxon>Bacteria</taxon>
        <taxon>Bacillati</taxon>
        <taxon>Bacillota</taxon>
        <taxon>Bacilli</taxon>
        <taxon>Lactobacillales</taxon>
        <taxon>Lactobacillaceae</taxon>
        <taxon>Lactiplantibacillus</taxon>
    </lineage>
</organism>
<dbReference type="EMBL" id="MCOL01000001">
    <property type="protein sequence ID" value="ODO61391.1"/>
    <property type="molecule type" value="Genomic_DNA"/>
</dbReference>
<dbReference type="Pfam" id="PF11687">
    <property type="entry name" value="DUF3284"/>
    <property type="match status" value="1"/>
</dbReference>
<dbReference type="RefSeq" id="WP_003643123.1">
    <property type="nucleotide sequence ID" value="NZ_AP028145.1"/>
</dbReference>
<dbReference type="OMA" id="DYHRHET"/>
<dbReference type="Proteomes" id="UP000094892">
    <property type="component" value="Unassembled WGS sequence"/>
</dbReference>
<dbReference type="AlphaFoldDB" id="A0A0G9GLY5"/>
<name>A0A0G9GLY5_LACPN</name>
<evidence type="ECO:0000313" key="1">
    <source>
        <dbReference type="EMBL" id="ODO61391.1"/>
    </source>
</evidence>
<reference evidence="1 2" key="1">
    <citation type="submission" date="2016-08" db="EMBL/GenBank/DDBJ databases">
        <title>Genome sequencing of Lactobacillus plantarum JSA22, isolated from fermented soybean paste.</title>
        <authorList>
            <person name="Choi H.S."/>
        </authorList>
    </citation>
    <scope>NUCLEOTIDE SEQUENCE [LARGE SCALE GENOMIC DNA]</scope>
    <source>
        <strain evidence="1 2">JSA22</strain>
    </source>
</reference>